<proteinExistence type="predicted"/>
<organism evidence="1 2">
    <name type="scientific">Phaeosphaeria nodorum (strain SN15 / ATCC MYA-4574 / FGSC 10173)</name>
    <name type="common">Glume blotch fungus</name>
    <name type="synonym">Parastagonospora nodorum</name>
    <dbReference type="NCBI Taxonomy" id="321614"/>
    <lineage>
        <taxon>Eukaryota</taxon>
        <taxon>Fungi</taxon>
        <taxon>Dikarya</taxon>
        <taxon>Ascomycota</taxon>
        <taxon>Pezizomycotina</taxon>
        <taxon>Dothideomycetes</taxon>
        <taxon>Pleosporomycetidae</taxon>
        <taxon>Pleosporales</taxon>
        <taxon>Pleosporineae</taxon>
        <taxon>Phaeosphaeriaceae</taxon>
        <taxon>Parastagonospora</taxon>
    </lineage>
</organism>
<gene>
    <name evidence="1" type="ORF">JI435_412280</name>
</gene>
<evidence type="ECO:0000313" key="1">
    <source>
        <dbReference type="EMBL" id="QRC98558.1"/>
    </source>
</evidence>
<keyword evidence="2" id="KW-1185">Reference proteome</keyword>
<accession>A0A7U2F4H4</accession>
<evidence type="ECO:0000313" key="2">
    <source>
        <dbReference type="Proteomes" id="UP000663193"/>
    </source>
</evidence>
<reference evidence="2" key="1">
    <citation type="journal article" date="2021" name="BMC Genomics">
        <title>Chromosome-level genome assembly and manually-curated proteome of model necrotroph Parastagonospora nodorum Sn15 reveals a genome-wide trove of candidate effector homologs, and redundancy of virulence-related functions within an accessory chromosome.</title>
        <authorList>
            <person name="Bertazzoni S."/>
            <person name="Jones D.A.B."/>
            <person name="Phan H.T."/>
            <person name="Tan K.-C."/>
            <person name="Hane J.K."/>
        </authorList>
    </citation>
    <scope>NUCLEOTIDE SEQUENCE [LARGE SCALE GENOMIC DNA]</scope>
    <source>
        <strain evidence="2">SN15 / ATCC MYA-4574 / FGSC 10173)</strain>
    </source>
</reference>
<dbReference type="VEuPathDB" id="FungiDB:JI435_412280"/>
<name>A0A7U2F4H4_PHANO</name>
<protein>
    <submittedName>
        <fullName evidence="1">Uncharacterized protein</fullName>
    </submittedName>
</protein>
<dbReference type="Proteomes" id="UP000663193">
    <property type="component" value="Chromosome 8"/>
</dbReference>
<sequence length="100" mass="11306">MLQMPRLRREREVSKRFHAIPPPPNSLTAPEITRLTAQTTQLSPQRLNLQCSSMIIGVWTQECANRGSAGMHLIGTFSEPRYDLQTPSTRLVHNRKLIAG</sequence>
<dbReference type="AlphaFoldDB" id="A0A7U2F4H4"/>
<dbReference type="EMBL" id="CP069030">
    <property type="protein sequence ID" value="QRC98558.1"/>
    <property type="molecule type" value="Genomic_DNA"/>
</dbReference>